<dbReference type="AlphaFoldDB" id="A0A9W9FVS1"/>
<accession>A0A9W9FVS1</accession>
<evidence type="ECO:0000313" key="1">
    <source>
        <dbReference type="EMBL" id="KAJ5107316.1"/>
    </source>
</evidence>
<comment type="caution">
    <text evidence="1">The sequence shown here is derived from an EMBL/GenBank/DDBJ whole genome shotgun (WGS) entry which is preliminary data.</text>
</comment>
<evidence type="ECO:0000313" key="2">
    <source>
        <dbReference type="Proteomes" id="UP001149165"/>
    </source>
</evidence>
<reference evidence="1" key="2">
    <citation type="journal article" date="2023" name="IMA Fungus">
        <title>Comparative genomic study of the Penicillium genus elucidates a diverse pangenome and 15 lateral gene transfer events.</title>
        <authorList>
            <person name="Petersen C."/>
            <person name="Sorensen T."/>
            <person name="Nielsen M.R."/>
            <person name="Sondergaard T.E."/>
            <person name="Sorensen J.L."/>
            <person name="Fitzpatrick D.A."/>
            <person name="Frisvad J.C."/>
            <person name="Nielsen K.L."/>
        </authorList>
    </citation>
    <scope>NUCLEOTIDE SEQUENCE</scope>
    <source>
        <strain evidence="1">IBT 30069</strain>
    </source>
</reference>
<dbReference type="OrthoDB" id="4364380at2759"/>
<name>A0A9W9FVS1_9EURO</name>
<dbReference type="Proteomes" id="UP001149165">
    <property type="component" value="Unassembled WGS sequence"/>
</dbReference>
<dbReference type="EMBL" id="JAPQKH010000003">
    <property type="protein sequence ID" value="KAJ5107316.1"/>
    <property type="molecule type" value="Genomic_DNA"/>
</dbReference>
<reference evidence="1" key="1">
    <citation type="submission" date="2022-11" db="EMBL/GenBank/DDBJ databases">
        <authorList>
            <person name="Petersen C."/>
        </authorList>
    </citation>
    <scope>NUCLEOTIDE SEQUENCE</scope>
    <source>
        <strain evidence="1">IBT 30069</strain>
    </source>
</reference>
<protein>
    <submittedName>
        <fullName evidence="1">Uncharacterized protein</fullName>
    </submittedName>
</protein>
<organism evidence="1 2">
    <name type="scientific">Penicillium angulare</name>
    <dbReference type="NCBI Taxonomy" id="116970"/>
    <lineage>
        <taxon>Eukaryota</taxon>
        <taxon>Fungi</taxon>
        <taxon>Dikarya</taxon>
        <taxon>Ascomycota</taxon>
        <taxon>Pezizomycotina</taxon>
        <taxon>Eurotiomycetes</taxon>
        <taxon>Eurotiomycetidae</taxon>
        <taxon>Eurotiales</taxon>
        <taxon>Aspergillaceae</taxon>
        <taxon>Penicillium</taxon>
    </lineage>
</organism>
<keyword evidence="2" id="KW-1185">Reference proteome</keyword>
<gene>
    <name evidence="1" type="ORF">N7456_003991</name>
</gene>
<proteinExistence type="predicted"/>
<sequence>MADPTTNFYGLPAEVRCQIWELALIADWSVTGFQVVKNGIRIAGKTYHRRVGKICRDAQQLMRYRLTEIEGLGWFQLSQHLFFFRDIQANGKLMSYVADHYDLLPKIQHLCINPRSERYFFKTLDFIATRCDSLRTVVIVAPWIIPPGINSQDPAADWTIYNPEWTQKWFRSWPRVSSQSLTKFDWDSLVKRADEDGEETKDSIGDYRSTLDKAMLRMSDPLLRSTGYEPTFDLIHYNIMRELNTLDRVQQIFEKCASTPTLLLKPADEFCDEL</sequence>